<dbReference type="GO" id="GO:0008108">
    <property type="term" value="F:UDP-glucose:hexose-1-phosphate uridylyltransferase activity"/>
    <property type="evidence" value="ECO:0007669"/>
    <property type="project" value="InterPro"/>
</dbReference>
<feature type="binding site" evidence="5">
    <location>
        <position position="97"/>
    </location>
    <ligand>
        <name>Zn(2+)</name>
        <dbReference type="ChEBI" id="CHEBI:29105"/>
    </ligand>
</feature>
<evidence type="ECO:0000256" key="6">
    <source>
        <dbReference type="SAM" id="MobiDB-lite"/>
    </source>
</evidence>
<reference evidence="8 9" key="1">
    <citation type="journal article" date="2018" name="Proc. Natl. Acad. Sci. U.S.A.">
        <title>Draft genome sequence of Camellia sinensis var. sinensis provides insights into the evolution of the tea genome and tea quality.</title>
        <authorList>
            <person name="Wei C."/>
            <person name="Yang H."/>
            <person name="Wang S."/>
            <person name="Zhao J."/>
            <person name="Liu C."/>
            <person name="Gao L."/>
            <person name="Xia E."/>
            <person name="Lu Y."/>
            <person name="Tai Y."/>
            <person name="She G."/>
            <person name="Sun J."/>
            <person name="Cao H."/>
            <person name="Tong W."/>
            <person name="Gao Q."/>
            <person name="Li Y."/>
            <person name="Deng W."/>
            <person name="Jiang X."/>
            <person name="Wang W."/>
            <person name="Chen Q."/>
            <person name="Zhang S."/>
            <person name="Li H."/>
            <person name="Wu J."/>
            <person name="Wang P."/>
            <person name="Li P."/>
            <person name="Shi C."/>
            <person name="Zheng F."/>
            <person name="Jian J."/>
            <person name="Huang B."/>
            <person name="Shan D."/>
            <person name="Shi M."/>
            <person name="Fang C."/>
            <person name="Yue Y."/>
            <person name="Li F."/>
            <person name="Li D."/>
            <person name="Wei S."/>
            <person name="Han B."/>
            <person name="Jiang C."/>
            <person name="Yin Y."/>
            <person name="Xia T."/>
            <person name="Zhang Z."/>
            <person name="Bennetzen J.L."/>
            <person name="Zhao S."/>
            <person name="Wan X."/>
        </authorList>
    </citation>
    <scope>NUCLEOTIDE SEQUENCE [LARGE SCALE GENOMIC DNA]</scope>
    <source>
        <strain evidence="9">cv. Shuchazao</strain>
        <tissue evidence="8">Leaf</tissue>
    </source>
</reference>
<keyword evidence="1" id="KW-0808">Transferase</keyword>
<dbReference type="EMBL" id="SDRB02010925">
    <property type="protein sequence ID" value="THG03567.1"/>
    <property type="molecule type" value="Genomic_DNA"/>
</dbReference>
<accession>A0A4V3WL65</accession>
<name>A0A4V3WL65_CAMSN</name>
<dbReference type="InterPro" id="IPR053177">
    <property type="entry name" value="ADP-glucose_phosphorylase"/>
</dbReference>
<keyword evidence="3" id="KW-0119">Carbohydrate metabolism</keyword>
<keyword evidence="5" id="KW-0479">Metal-binding</keyword>
<evidence type="ECO:0000313" key="8">
    <source>
        <dbReference type="EMBL" id="THG03567.1"/>
    </source>
</evidence>
<dbReference type="Gene3D" id="3.30.428.10">
    <property type="entry name" value="HIT-like"/>
    <property type="match status" value="2"/>
</dbReference>
<feature type="binding site" evidence="5">
    <location>
        <position position="168"/>
    </location>
    <ligand>
        <name>Zn(2+)</name>
        <dbReference type="ChEBI" id="CHEBI:29105"/>
    </ligand>
</feature>
<comment type="caution">
    <text evidence="8">The sequence shown here is derived from an EMBL/GenBank/DDBJ whole genome shotgun (WGS) entry which is preliminary data.</text>
</comment>
<evidence type="ECO:0000256" key="5">
    <source>
        <dbReference type="PIRSR" id="PIRSR000808-3"/>
    </source>
</evidence>
<dbReference type="PIRSF" id="PIRSF000808">
    <property type="entry name" value="GalT"/>
    <property type="match status" value="1"/>
</dbReference>
<dbReference type="STRING" id="542762.A0A4V3WL65"/>
<feature type="compositionally biased region" description="Basic and acidic residues" evidence="6">
    <location>
        <begin position="53"/>
        <end position="62"/>
    </location>
</feature>
<feature type="active site" description="Tele-UMP-histidine intermediate" evidence="4">
    <location>
        <position position="221"/>
    </location>
</feature>
<evidence type="ECO:0000313" key="9">
    <source>
        <dbReference type="Proteomes" id="UP000306102"/>
    </source>
</evidence>
<dbReference type="InterPro" id="IPR005849">
    <property type="entry name" value="GalP_Utransf_N"/>
</dbReference>
<organism evidence="8 9">
    <name type="scientific">Camellia sinensis var. sinensis</name>
    <name type="common">China tea</name>
    <dbReference type="NCBI Taxonomy" id="542762"/>
    <lineage>
        <taxon>Eukaryota</taxon>
        <taxon>Viridiplantae</taxon>
        <taxon>Streptophyta</taxon>
        <taxon>Embryophyta</taxon>
        <taxon>Tracheophyta</taxon>
        <taxon>Spermatophyta</taxon>
        <taxon>Magnoliopsida</taxon>
        <taxon>eudicotyledons</taxon>
        <taxon>Gunneridae</taxon>
        <taxon>Pentapetalae</taxon>
        <taxon>asterids</taxon>
        <taxon>Ericales</taxon>
        <taxon>Theaceae</taxon>
        <taxon>Camellia</taxon>
    </lineage>
</organism>
<feature type="binding site" evidence="5">
    <location>
        <position position="100"/>
    </location>
    <ligand>
        <name>Zn(2+)</name>
        <dbReference type="ChEBI" id="CHEBI:29105"/>
    </ligand>
</feature>
<feature type="domain" description="Galactose-1-phosphate uridyl transferase N-terminal" evidence="7">
    <location>
        <begin position="54"/>
        <end position="231"/>
    </location>
</feature>
<sequence>MEKKKKRKKKKGGEENREEEEESGRGGGHKNRAGGGGGDGAGISTTMGSSENRSAEIRKDTVNNRWVIFSPARARRPSDFKSKSKSNPNPNPNQSECPFCIGHEHECAPEIFRFPSDSTSNWKLRVIQNLYPALSRDIQPSSLPQNPTPTPTLSGFGFHDVVIESPLHSLHLSDLNPVHVGDVLLAYKKRIEQLRSHDSIKYVQVFKNHGASAGASMTHSHSQMMGLPFVPPAVSARLDSMKENFDQTGKCSLCEIQSNNFLIDQSTHFISIAPFAATFPFEIWIIPLCHSSHFHEIDGEKAADLGGLLKLMLRKMYLQLNNPPFNFMIHTSPIQSTPSQLPYAHWYLQIVPQLTGVGGFEIGTGCYINPVFPEDAAKVLREVCITIE</sequence>
<comment type="cofactor">
    <cofactor evidence="5">
        <name>Zn(2+)</name>
        <dbReference type="ChEBI" id="CHEBI:29105"/>
    </cofactor>
    <text evidence="5">Binds 1 zinc ion per subunit.</text>
</comment>
<keyword evidence="9" id="KW-1185">Reference proteome</keyword>
<dbReference type="PANTHER" id="PTHR42763:SF2">
    <property type="entry name" value="ADP-GLUCOSE PHOSPHORYLASE"/>
    <property type="match status" value="1"/>
</dbReference>
<evidence type="ECO:0000256" key="3">
    <source>
        <dbReference type="ARBA" id="ARBA00023277"/>
    </source>
</evidence>
<evidence type="ECO:0000256" key="1">
    <source>
        <dbReference type="ARBA" id="ARBA00022679"/>
    </source>
</evidence>
<dbReference type="SUPFAM" id="SSF54197">
    <property type="entry name" value="HIT-like"/>
    <property type="match status" value="2"/>
</dbReference>
<feature type="region of interest" description="Disordered" evidence="6">
    <location>
        <begin position="1"/>
        <end position="95"/>
    </location>
</feature>
<dbReference type="Proteomes" id="UP000306102">
    <property type="component" value="Unassembled WGS sequence"/>
</dbReference>
<gene>
    <name evidence="8" type="ORF">TEA_022944</name>
</gene>
<dbReference type="PANTHER" id="PTHR42763">
    <property type="entry name" value="ADP-GLUCOSE PHOSPHORYLASE"/>
    <property type="match status" value="1"/>
</dbReference>
<dbReference type="InterPro" id="IPR001937">
    <property type="entry name" value="GalP_UDPtransf1"/>
</dbReference>
<dbReference type="InterPro" id="IPR036265">
    <property type="entry name" value="HIT-like_sf"/>
</dbReference>
<evidence type="ECO:0000256" key="4">
    <source>
        <dbReference type="PIRSR" id="PIRSR000808-1"/>
    </source>
</evidence>
<dbReference type="GO" id="GO:0008270">
    <property type="term" value="F:zinc ion binding"/>
    <property type="evidence" value="ECO:0007669"/>
    <property type="project" value="InterPro"/>
</dbReference>
<feature type="compositionally biased region" description="Polar residues" evidence="6">
    <location>
        <begin position="43"/>
        <end position="52"/>
    </location>
</feature>
<protein>
    <recommendedName>
        <fullName evidence="7">Galactose-1-phosphate uridyl transferase N-terminal domain-containing protein</fullName>
    </recommendedName>
</protein>
<dbReference type="Pfam" id="PF01087">
    <property type="entry name" value="GalP_UDP_transf"/>
    <property type="match status" value="1"/>
</dbReference>
<keyword evidence="2" id="KW-0548">Nucleotidyltransferase</keyword>
<dbReference type="AlphaFoldDB" id="A0A4V3WL65"/>
<dbReference type="GO" id="GO:0006012">
    <property type="term" value="P:galactose metabolic process"/>
    <property type="evidence" value="ECO:0007669"/>
    <property type="project" value="InterPro"/>
</dbReference>
<evidence type="ECO:0000259" key="7">
    <source>
        <dbReference type="Pfam" id="PF01087"/>
    </source>
</evidence>
<proteinExistence type="predicted"/>
<feature type="compositionally biased region" description="Basic residues" evidence="6">
    <location>
        <begin position="1"/>
        <end position="11"/>
    </location>
</feature>
<evidence type="ECO:0000256" key="2">
    <source>
        <dbReference type="ARBA" id="ARBA00022695"/>
    </source>
</evidence>
<feature type="binding site" evidence="5">
    <location>
        <position position="219"/>
    </location>
    <ligand>
        <name>Zn(2+)</name>
        <dbReference type="ChEBI" id="CHEBI:29105"/>
    </ligand>
</feature>
<keyword evidence="5" id="KW-0862">Zinc</keyword>